<keyword evidence="2" id="KW-1133">Transmembrane helix</keyword>
<feature type="coiled-coil region" evidence="1">
    <location>
        <begin position="127"/>
        <end position="192"/>
    </location>
</feature>
<dbReference type="RefSeq" id="WP_085497067.1">
    <property type="nucleotide sequence ID" value="NZ_FXAO01000002.1"/>
</dbReference>
<gene>
    <name evidence="3" type="ORF">SAMN03080602_01163</name>
</gene>
<keyword evidence="4" id="KW-1185">Reference proteome</keyword>
<keyword evidence="2" id="KW-0812">Transmembrane</keyword>
<evidence type="ECO:0000313" key="4">
    <source>
        <dbReference type="Proteomes" id="UP000193420"/>
    </source>
</evidence>
<feature type="transmembrane region" description="Helical" evidence="2">
    <location>
        <begin position="44"/>
        <end position="65"/>
    </location>
</feature>
<dbReference type="EMBL" id="FXAO01000002">
    <property type="protein sequence ID" value="SMG19012.1"/>
    <property type="molecule type" value="Genomic_DNA"/>
</dbReference>
<dbReference type="AlphaFoldDB" id="A0A1X7IVR7"/>
<name>A0A1X7IVR7_9FLAO</name>
<protein>
    <submittedName>
        <fullName evidence="3">Uncharacterized protein</fullName>
    </submittedName>
</protein>
<organism evidence="3 4">
    <name type="scientific">Arenibacter troitsensis</name>
    <dbReference type="NCBI Taxonomy" id="188872"/>
    <lineage>
        <taxon>Bacteria</taxon>
        <taxon>Pseudomonadati</taxon>
        <taxon>Bacteroidota</taxon>
        <taxon>Flavobacteriia</taxon>
        <taxon>Flavobacteriales</taxon>
        <taxon>Flavobacteriaceae</taxon>
        <taxon>Arenibacter</taxon>
    </lineage>
</organism>
<evidence type="ECO:0000256" key="2">
    <source>
        <dbReference type="SAM" id="Phobius"/>
    </source>
</evidence>
<dbReference type="Proteomes" id="UP000193420">
    <property type="component" value="Unassembled WGS sequence"/>
</dbReference>
<keyword evidence="2" id="KW-0472">Membrane</keyword>
<evidence type="ECO:0000256" key="1">
    <source>
        <dbReference type="SAM" id="Coils"/>
    </source>
</evidence>
<sequence length="198" mass="22778">MSQDLREMFKNSDKEIVPTMKDGHEQRFLKRMEVELPVAKRPSYPWFTIAASLIILAGLGTYIFMNWNKPEPVETTIVEKNNPGPEERGISLGDLSPDLKKVEDYYMVSINMELSQLEISDRNKTLIDSFMERLEELNGEYKKLNAELNEIGPNDQTITALIKNLQLRLLLLHKLRDKLKELQTQSTEADKNALLTAV</sequence>
<dbReference type="STRING" id="188872.SAMN03080602_01163"/>
<accession>A0A1X7IVR7</accession>
<reference evidence="4" key="1">
    <citation type="submission" date="2017-04" db="EMBL/GenBank/DDBJ databases">
        <authorList>
            <person name="Varghese N."/>
            <person name="Submissions S."/>
        </authorList>
    </citation>
    <scope>NUCLEOTIDE SEQUENCE [LARGE SCALE GENOMIC DNA]</scope>
    <source>
        <strain evidence="4">DSM 19835</strain>
    </source>
</reference>
<dbReference type="OrthoDB" id="1441018at2"/>
<keyword evidence="1" id="KW-0175">Coiled coil</keyword>
<evidence type="ECO:0000313" key="3">
    <source>
        <dbReference type="EMBL" id="SMG19012.1"/>
    </source>
</evidence>
<proteinExistence type="predicted"/>